<comment type="caution">
    <text evidence="2">The sequence shown here is derived from an EMBL/GenBank/DDBJ whole genome shotgun (WGS) entry which is preliminary data.</text>
</comment>
<gene>
    <name evidence="2" type="ORF">DFR79_1454</name>
</gene>
<protein>
    <submittedName>
        <fullName evidence="2">Uncharacterized protein</fullName>
    </submittedName>
</protein>
<evidence type="ECO:0000313" key="3">
    <source>
        <dbReference type="Proteomes" id="UP000295064"/>
    </source>
</evidence>
<name>A0A4V3CD61_9FIRM</name>
<feature type="transmembrane region" description="Helical" evidence="1">
    <location>
        <begin position="237"/>
        <end position="256"/>
    </location>
</feature>
<dbReference type="OrthoDB" id="5540894at2"/>
<accession>A0A4V3CD61</accession>
<dbReference type="RefSeq" id="WP_133516360.1">
    <property type="nucleotide sequence ID" value="NZ_SNWX01000045.1"/>
</dbReference>
<organism evidence="2 3">
    <name type="scientific">Halanaerobium saccharolyticum</name>
    <dbReference type="NCBI Taxonomy" id="43595"/>
    <lineage>
        <taxon>Bacteria</taxon>
        <taxon>Bacillati</taxon>
        <taxon>Bacillota</taxon>
        <taxon>Clostridia</taxon>
        <taxon>Halanaerobiales</taxon>
        <taxon>Halanaerobiaceae</taxon>
        <taxon>Halanaerobium</taxon>
    </lineage>
</organism>
<evidence type="ECO:0000256" key="1">
    <source>
        <dbReference type="SAM" id="Phobius"/>
    </source>
</evidence>
<sequence length="313" mass="36643">MNKNMKNSKFSHLDVYKKFKEKIKLHKKFIDNFSMLISNNPIVCLTKNKTHILNTVFLRSAINTLNSIQNCCNCGCFSDANVLVRKYRDDLLLYLFILEVLDNREGLTNDEINEFTDGEMDANKLTELVFSTMSVIKNGSRKDNNDKAVDAWFNNDASKGKYKNKLSINNYFNYIKSNEEIQECINKHDLHSDWEEIRQRLNDFTHNNGKEFLRHNILELLSKNEIKNTISQITQDISFVTSFFLVVIILIKPNFIMSTDYVDSMDVGIEPPKDSQYWVAPFIKEYIDNNIVKLHPKLKSFLHHNNKYGMKIE</sequence>
<keyword evidence="1" id="KW-0472">Membrane</keyword>
<dbReference type="EMBL" id="SNWX01000045">
    <property type="protein sequence ID" value="TDO71613.1"/>
    <property type="molecule type" value="Genomic_DNA"/>
</dbReference>
<proteinExistence type="predicted"/>
<keyword evidence="1" id="KW-1133">Transmembrane helix</keyword>
<dbReference type="AlphaFoldDB" id="A0A4V3CD61"/>
<reference evidence="2 3" key="1">
    <citation type="submission" date="2019-03" db="EMBL/GenBank/DDBJ databases">
        <title>Subsurface microbial communities from deep shales in Ohio and West Virginia, USA.</title>
        <authorList>
            <person name="Wrighton K."/>
        </authorList>
    </citation>
    <scope>NUCLEOTIDE SEQUENCE [LARGE SCALE GENOMIC DNA]</scope>
    <source>
        <strain evidence="2 3">MA284_T2</strain>
    </source>
</reference>
<dbReference type="Proteomes" id="UP000295064">
    <property type="component" value="Unassembled WGS sequence"/>
</dbReference>
<evidence type="ECO:0000313" key="2">
    <source>
        <dbReference type="EMBL" id="TDO71613.1"/>
    </source>
</evidence>
<keyword evidence="1" id="KW-0812">Transmembrane</keyword>